<evidence type="ECO:0000313" key="3">
    <source>
        <dbReference type="Proteomes" id="UP000266152"/>
    </source>
</evidence>
<keyword evidence="3" id="KW-1185">Reference proteome</keyword>
<dbReference type="EMBL" id="PXOF01000118">
    <property type="protein sequence ID" value="RGP64200.1"/>
    <property type="molecule type" value="Genomic_DNA"/>
</dbReference>
<gene>
    <name evidence="2" type="ORF">FSPOR_8019</name>
</gene>
<protein>
    <submittedName>
        <fullName evidence="2">Uncharacterized protein</fullName>
    </submittedName>
</protein>
<comment type="caution">
    <text evidence="2">The sequence shown here is derived from an EMBL/GenBank/DDBJ whole genome shotgun (WGS) entry which is preliminary data.</text>
</comment>
<dbReference type="PANTHER" id="PTHR40788">
    <property type="entry name" value="CLR5 DOMAIN-CONTAINING PROTEIN-RELATED"/>
    <property type="match status" value="1"/>
</dbReference>
<evidence type="ECO:0000256" key="1">
    <source>
        <dbReference type="SAM" id="MobiDB-lite"/>
    </source>
</evidence>
<reference evidence="2 3" key="1">
    <citation type="journal article" date="2018" name="PLoS Pathog.">
        <title>Evolution of structural diversity of trichothecenes, a family of toxins produced by plant pathogenic and entomopathogenic fungi.</title>
        <authorList>
            <person name="Proctor R.H."/>
            <person name="McCormick S.P."/>
            <person name="Kim H.S."/>
            <person name="Cardoza R.E."/>
            <person name="Stanley A.M."/>
            <person name="Lindo L."/>
            <person name="Kelly A."/>
            <person name="Brown D.W."/>
            <person name="Lee T."/>
            <person name="Vaughan M.M."/>
            <person name="Alexander N.J."/>
            <person name="Busman M."/>
            <person name="Gutierrez S."/>
        </authorList>
    </citation>
    <scope>NUCLEOTIDE SEQUENCE [LARGE SCALE GENOMIC DNA]</scope>
    <source>
        <strain evidence="2 3">NRRL 3299</strain>
    </source>
</reference>
<dbReference type="Proteomes" id="UP000266152">
    <property type="component" value="Unassembled WGS sequence"/>
</dbReference>
<name>A0A395RVN2_FUSSP</name>
<sequence>MHLGTVTKALVPVFLNEHTMILHGAATANDYGKLLDWDAHSDAFDWMHTRKQFLPGEGLLVLESQARLMLFLVDCCQEILHEVSTDTMTSDAYPVQPEPSLKNDGDTSIYTSLAVVAAEAPYRLPLSLDLERLASLLEAQMLAAEDHIWSLREDPAYFSNQFRDIKDHRQEVLADTQGKPHPPTEDLPKDYLVALLRFRYFLQQTAKGPLDQLKMVVPPFSPNEEILCVKMDKVETQLIWLLQTLWEDGHNLFLARLPMVVDELQRLLQAEPKADILIFTHCLKQLELYQPWAQQFEMIGVDYEDDFKKQLTTLQKPMKELHGAFIQKRLDDVAKLAEPSGGKFTYPYSKRRTKETVDTLRQAESRLDAVWAKIDDLTKATVSNVKDTSLYRVLSQPRTLRRTAEWVEPEQGKDKKTTSLDKDLWSLDRPLSTLFFGDLEQATRKFDKTVSPNTKTKTKGDPRNEDKTSLMAPEPEVIEPQPRFSVDSRALKVFRTIFFNPKVTSTPGSIPWNDFLHAMASTGFQIEKLYGSVWQFTPTKLDVERGIHFHEPHPKGKIPFEVARRHGRRLTRAYGWTGRFFVLKEK</sequence>
<feature type="compositionally biased region" description="Basic and acidic residues" evidence="1">
    <location>
        <begin position="458"/>
        <end position="468"/>
    </location>
</feature>
<proteinExistence type="predicted"/>
<feature type="region of interest" description="Disordered" evidence="1">
    <location>
        <begin position="448"/>
        <end position="476"/>
    </location>
</feature>
<dbReference type="AlphaFoldDB" id="A0A395RVN2"/>
<evidence type="ECO:0000313" key="2">
    <source>
        <dbReference type="EMBL" id="RGP64200.1"/>
    </source>
</evidence>
<dbReference type="STRING" id="5514.A0A395RVN2"/>
<dbReference type="PANTHER" id="PTHR40788:SF2">
    <property type="entry name" value="CLR5 DOMAIN-CONTAINING PROTEIN"/>
    <property type="match status" value="1"/>
</dbReference>
<accession>A0A395RVN2</accession>
<organism evidence="2 3">
    <name type="scientific">Fusarium sporotrichioides</name>
    <dbReference type="NCBI Taxonomy" id="5514"/>
    <lineage>
        <taxon>Eukaryota</taxon>
        <taxon>Fungi</taxon>
        <taxon>Dikarya</taxon>
        <taxon>Ascomycota</taxon>
        <taxon>Pezizomycotina</taxon>
        <taxon>Sordariomycetes</taxon>
        <taxon>Hypocreomycetidae</taxon>
        <taxon>Hypocreales</taxon>
        <taxon>Nectriaceae</taxon>
        <taxon>Fusarium</taxon>
    </lineage>
</organism>